<organism evidence="10 11">
    <name type="scientific">Facklamia hominis</name>
    <dbReference type="NCBI Taxonomy" id="178214"/>
    <lineage>
        <taxon>Bacteria</taxon>
        <taxon>Bacillati</taxon>
        <taxon>Bacillota</taxon>
        <taxon>Bacilli</taxon>
        <taxon>Lactobacillales</taxon>
        <taxon>Aerococcaceae</taxon>
        <taxon>Facklamia</taxon>
    </lineage>
</organism>
<keyword evidence="6" id="KW-0862">Zinc</keyword>
<name>A0AAJ1Q3U9_9LACT</name>
<reference evidence="10" key="1">
    <citation type="submission" date="2023-05" db="EMBL/GenBank/DDBJ databases">
        <title>Cataloging the Phylogenetic Diversity of Human Bladder Bacteria.</title>
        <authorList>
            <person name="Du J."/>
        </authorList>
    </citation>
    <scope>NUCLEOTIDE SEQUENCE</scope>
    <source>
        <strain evidence="10">UMB1231</strain>
    </source>
</reference>
<protein>
    <submittedName>
        <fullName evidence="10">M13 family metallopeptidase</fullName>
        <ecNumber evidence="10">3.4.24.-</ecNumber>
    </submittedName>
</protein>
<keyword evidence="4" id="KW-0479">Metal-binding</keyword>
<keyword evidence="3" id="KW-0645">Protease</keyword>
<dbReference type="EMBL" id="JASOOE010000006">
    <property type="protein sequence ID" value="MDK7187163.1"/>
    <property type="molecule type" value="Genomic_DNA"/>
</dbReference>
<evidence type="ECO:0000259" key="9">
    <source>
        <dbReference type="Pfam" id="PF05649"/>
    </source>
</evidence>
<dbReference type="InterPro" id="IPR018497">
    <property type="entry name" value="Peptidase_M13_C"/>
</dbReference>
<dbReference type="SUPFAM" id="SSF55486">
    <property type="entry name" value="Metalloproteases ('zincins'), catalytic domain"/>
    <property type="match status" value="1"/>
</dbReference>
<dbReference type="EC" id="3.4.24.-" evidence="10"/>
<dbReference type="Proteomes" id="UP001229251">
    <property type="component" value="Unassembled WGS sequence"/>
</dbReference>
<dbReference type="PROSITE" id="PS51885">
    <property type="entry name" value="NEPRILYSIN"/>
    <property type="match status" value="1"/>
</dbReference>
<dbReference type="Gene3D" id="1.10.1380.10">
    <property type="entry name" value="Neutral endopeptidase , domain2"/>
    <property type="match status" value="1"/>
</dbReference>
<dbReference type="GO" id="GO:0016485">
    <property type="term" value="P:protein processing"/>
    <property type="evidence" value="ECO:0007669"/>
    <property type="project" value="TreeGrafter"/>
</dbReference>
<dbReference type="CDD" id="cd08662">
    <property type="entry name" value="M13"/>
    <property type="match status" value="1"/>
</dbReference>
<evidence type="ECO:0000256" key="4">
    <source>
        <dbReference type="ARBA" id="ARBA00022723"/>
    </source>
</evidence>
<dbReference type="PANTHER" id="PTHR11733">
    <property type="entry name" value="ZINC METALLOPROTEASE FAMILY M13 NEPRILYSIN-RELATED"/>
    <property type="match status" value="1"/>
</dbReference>
<dbReference type="Pfam" id="PF05649">
    <property type="entry name" value="Peptidase_M13_N"/>
    <property type="match status" value="1"/>
</dbReference>
<evidence type="ECO:0000256" key="5">
    <source>
        <dbReference type="ARBA" id="ARBA00022801"/>
    </source>
</evidence>
<dbReference type="GO" id="GO:0046872">
    <property type="term" value="F:metal ion binding"/>
    <property type="evidence" value="ECO:0007669"/>
    <property type="project" value="UniProtKB-KW"/>
</dbReference>
<dbReference type="Gene3D" id="3.40.390.10">
    <property type="entry name" value="Collagenase (Catalytic Domain)"/>
    <property type="match status" value="1"/>
</dbReference>
<dbReference type="Pfam" id="PF01431">
    <property type="entry name" value="Peptidase_M13"/>
    <property type="match status" value="1"/>
</dbReference>
<evidence type="ECO:0000256" key="1">
    <source>
        <dbReference type="ARBA" id="ARBA00001947"/>
    </source>
</evidence>
<comment type="cofactor">
    <cofactor evidence="1">
        <name>Zn(2+)</name>
        <dbReference type="ChEBI" id="CHEBI:29105"/>
    </cofactor>
</comment>
<evidence type="ECO:0000313" key="11">
    <source>
        <dbReference type="Proteomes" id="UP001229251"/>
    </source>
</evidence>
<dbReference type="PRINTS" id="PR00786">
    <property type="entry name" value="NEPRILYSIN"/>
</dbReference>
<dbReference type="RefSeq" id="WP_285065622.1">
    <property type="nucleotide sequence ID" value="NZ_JASOOE010000006.1"/>
</dbReference>
<sequence length="634" mass="72633">MTIDRQLVKEDLYQAVNGDWLKTAVIPNDKSRTGGFSVLADELEETMMAEVDQMLAGNVELEDEALLEFVKLYRLALDQDSRTKIGVQEAKKILDWILKAEDYENLQDRIDRMIEMGWTSPFRLSVSPDLKSAKDHALYLDVPDLILPDTTYYQAANKKGQSLLATYEKQSQALLEKYGYPSETAELLVQLALELDKAFAQKQKSREALADYTKQYNPRPSNEVIAYFNNLNLDAIITGLIGFVPENIIVTQVEFFEAWNSFFKEDGLKKLQAWLLVRVANDLANILSEEIRQLASQYSLALSGNPEVQSFKKHAYYQVKQVFSQPVGMYYGKKYFGPKAKADVQEMVDQMIKVYQDRLNQNDWLSPETIEKAIQKLAAFEVLVGYPDSYPAYYSYLKVDSDQSYFKNFCQLQEIIVAHHFEKMGKKVDRTEWHMPADMVNAYYSPSGNLICFPAAILQAPFYSLDQSRSQNYGGIGAVIAHEISHAFDNNGAKMDADGNINNWWTEEDFRSFEAKAQAMIDQWDGIPYRQGSVNGRLTVSENIADCGGLTAALQALKHESDYQVDEFFYNWARIWCQKARPEFEAMLLQIDVHAPAELRANIQVRNLDEFHQEFATKEGDSMYLAPEKRVRIW</sequence>
<dbReference type="PANTHER" id="PTHR11733:SF167">
    <property type="entry name" value="FI17812P1-RELATED"/>
    <property type="match status" value="1"/>
</dbReference>
<comment type="similarity">
    <text evidence="2">Belongs to the peptidase M13 family.</text>
</comment>
<evidence type="ECO:0000259" key="8">
    <source>
        <dbReference type="Pfam" id="PF01431"/>
    </source>
</evidence>
<dbReference type="AlphaFoldDB" id="A0AAJ1Q3U9"/>
<proteinExistence type="inferred from homology"/>
<dbReference type="InterPro" id="IPR024079">
    <property type="entry name" value="MetalloPept_cat_dom_sf"/>
</dbReference>
<comment type="caution">
    <text evidence="10">The sequence shown here is derived from an EMBL/GenBank/DDBJ whole genome shotgun (WGS) entry which is preliminary data.</text>
</comment>
<dbReference type="InterPro" id="IPR000718">
    <property type="entry name" value="Peptidase_M13"/>
</dbReference>
<dbReference type="InterPro" id="IPR008753">
    <property type="entry name" value="Peptidase_M13_N"/>
</dbReference>
<evidence type="ECO:0000256" key="2">
    <source>
        <dbReference type="ARBA" id="ARBA00007357"/>
    </source>
</evidence>
<dbReference type="GO" id="GO:0005886">
    <property type="term" value="C:plasma membrane"/>
    <property type="evidence" value="ECO:0007669"/>
    <property type="project" value="TreeGrafter"/>
</dbReference>
<dbReference type="GO" id="GO:0004222">
    <property type="term" value="F:metalloendopeptidase activity"/>
    <property type="evidence" value="ECO:0007669"/>
    <property type="project" value="InterPro"/>
</dbReference>
<keyword evidence="5 10" id="KW-0378">Hydrolase</keyword>
<evidence type="ECO:0000256" key="7">
    <source>
        <dbReference type="ARBA" id="ARBA00023049"/>
    </source>
</evidence>
<dbReference type="InterPro" id="IPR042089">
    <property type="entry name" value="Peptidase_M13_dom_2"/>
</dbReference>
<gene>
    <name evidence="10" type="ORF">QP433_04130</name>
</gene>
<feature type="domain" description="Peptidase M13 C-terminal" evidence="8">
    <location>
        <begin position="441"/>
        <end position="631"/>
    </location>
</feature>
<evidence type="ECO:0000256" key="3">
    <source>
        <dbReference type="ARBA" id="ARBA00022670"/>
    </source>
</evidence>
<feature type="domain" description="Peptidase M13 N-terminal" evidence="9">
    <location>
        <begin position="9"/>
        <end position="387"/>
    </location>
</feature>
<accession>A0AAJ1Q3U9</accession>
<keyword evidence="7" id="KW-0482">Metalloprotease</keyword>
<evidence type="ECO:0000313" key="10">
    <source>
        <dbReference type="EMBL" id="MDK7187163.1"/>
    </source>
</evidence>
<evidence type="ECO:0000256" key="6">
    <source>
        <dbReference type="ARBA" id="ARBA00022833"/>
    </source>
</evidence>